<evidence type="ECO:0000313" key="1">
    <source>
        <dbReference type="EMBL" id="CAG8688525.1"/>
    </source>
</evidence>
<proteinExistence type="predicted"/>
<keyword evidence="2" id="KW-1185">Reference proteome</keyword>
<dbReference type="AlphaFoldDB" id="A0A9N9ESL8"/>
<reference evidence="1" key="1">
    <citation type="submission" date="2021-06" db="EMBL/GenBank/DDBJ databases">
        <authorList>
            <person name="Kallberg Y."/>
            <person name="Tangrot J."/>
            <person name="Rosling A."/>
        </authorList>
    </citation>
    <scope>NUCLEOTIDE SEQUENCE</scope>
    <source>
        <strain evidence="1">MT106</strain>
    </source>
</reference>
<sequence>MSNTDSIWQHEEIVTATLQLARTLQKHRFNGAFNLTVDQLILAENGQLQCIDLDTTAIPNEVTIVDEIVDEVVNTRTDPRSPRVEYYFHIACPWEEKVEHITYDVHQVPDNNRTQLQRYYYLGSLLSDTPQQCSQSLQAFKEQIVSQQWVNLPSLNRHWQIGKRTFRLFQNYGPNRIGDYSILTPDRISRLKVQEIEELIQRI</sequence>
<protein>
    <submittedName>
        <fullName evidence="1">7461_t:CDS:1</fullName>
    </submittedName>
</protein>
<comment type="caution">
    <text evidence="1">The sequence shown here is derived from an EMBL/GenBank/DDBJ whole genome shotgun (WGS) entry which is preliminary data.</text>
</comment>
<evidence type="ECO:0000313" key="2">
    <source>
        <dbReference type="Proteomes" id="UP000789831"/>
    </source>
</evidence>
<organism evidence="1 2">
    <name type="scientific">Ambispora gerdemannii</name>
    <dbReference type="NCBI Taxonomy" id="144530"/>
    <lineage>
        <taxon>Eukaryota</taxon>
        <taxon>Fungi</taxon>
        <taxon>Fungi incertae sedis</taxon>
        <taxon>Mucoromycota</taxon>
        <taxon>Glomeromycotina</taxon>
        <taxon>Glomeromycetes</taxon>
        <taxon>Archaeosporales</taxon>
        <taxon>Ambisporaceae</taxon>
        <taxon>Ambispora</taxon>
    </lineage>
</organism>
<dbReference type="EMBL" id="CAJVPL010013397">
    <property type="protein sequence ID" value="CAG8688525.1"/>
    <property type="molecule type" value="Genomic_DNA"/>
</dbReference>
<accession>A0A9N9ESL8</accession>
<dbReference type="Proteomes" id="UP000789831">
    <property type="component" value="Unassembled WGS sequence"/>
</dbReference>
<name>A0A9N9ESL8_9GLOM</name>
<gene>
    <name evidence="1" type="ORF">AGERDE_LOCUS13015</name>
</gene>